<dbReference type="GO" id="GO:0019441">
    <property type="term" value="P:L-tryptophan catabolic process to kynurenine"/>
    <property type="evidence" value="ECO:0007669"/>
    <property type="project" value="InterPro"/>
</dbReference>
<feature type="domain" description="Calcium/calmodulin-dependent protein kinase II association-domain" evidence="1">
    <location>
        <begin position="246"/>
        <end position="372"/>
    </location>
</feature>
<dbReference type="EMBL" id="RBIR01000002">
    <property type="protein sequence ID" value="RKR20903.1"/>
    <property type="molecule type" value="Genomic_DNA"/>
</dbReference>
<dbReference type="Pfam" id="PF04199">
    <property type="entry name" value="Cyclase"/>
    <property type="match status" value="1"/>
</dbReference>
<dbReference type="PANTHER" id="PTHR31118:SF32">
    <property type="entry name" value="KYNURENINE FORMAMIDASE"/>
    <property type="match status" value="1"/>
</dbReference>
<dbReference type="InterPro" id="IPR032710">
    <property type="entry name" value="NTF2-like_dom_sf"/>
</dbReference>
<comment type="caution">
    <text evidence="2">The sequence shown here is derived from an EMBL/GenBank/DDBJ whole genome shotgun (WGS) entry which is preliminary data.</text>
</comment>
<reference evidence="2 3" key="1">
    <citation type="submission" date="2018-10" db="EMBL/GenBank/DDBJ databases">
        <title>Genomic Encyclopedia of Type Strains, Phase IV (KMG-IV): sequencing the most valuable type-strain genomes for metagenomic binning, comparative biology and taxonomic classification.</title>
        <authorList>
            <person name="Goeker M."/>
        </authorList>
    </citation>
    <scope>NUCLEOTIDE SEQUENCE [LARGE SCALE GENOMIC DNA]</scope>
    <source>
        <strain evidence="2 3">DSM 25586</strain>
    </source>
</reference>
<evidence type="ECO:0000313" key="3">
    <source>
        <dbReference type="Proteomes" id="UP000276055"/>
    </source>
</evidence>
<protein>
    <submittedName>
        <fullName evidence="2">Kynurenine formamidase</fullName>
    </submittedName>
</protein>
<dbReference type="PANTHER" id="PTHR31118">
    <property type="entry name" value="CYCLASE-LIKE PROTEIN 2"/>
    <property type="match status" value="1"/>
</dbReference>
<gene>
    <name evidence="2" type="ORF">C8D78_1546</name>
</gene>
<dbReference type="GO" id="GO:0004061">
    <property type="term" value="F:arylformamidase activity"/>
    <property type="evidence" value="ECO:0007669"/>
    <property type="project" value="InterPro"/>
</dbReference>
<accession>A0A495EW86</accession>
<dbReference type="Gene3D" id="3.50.30.50">
    <property type="entry name" value="Putative cyclase"/>
    <property type="match status" value="1"/>
</dbReference>
<dbReference type="SUPFAM" id="SSF102198">
    <property type="entry name" value="Putative cyclase"/>
    <property type="match status" value="1"/>
</dbReference>
<dbReference type="Pfam" id="PF08332">
    <property type="entry name" value="CaMKII_AD"/>
    <property type="match status" value="1"/>
</dbReference>
<organism evidence="2 3">
    <name type="scientific">Arthrobacter oryzae</name>
    <dbReference type="NCBI Taxonomy" id="409290"/>
    <lineage>
        <taxon>Bacteria</taxon>
        <taxon>Bacillati</taxon>
        <taxon>Actinomycetota</taxon>
        <taxon>Actinomycetes</taxon>
        <taxon>Micrococcales</taxon>
        <taxon>Micrococcaceae</taxon>
        <taxon>Arthrobacter</taxon>
    </lineage>
</organism>
<name>A0A495EW86_9MICC</name>
<dbReference type="AlphaFoldDB" id="A0A495EW86"/>
<dbReference type="InterPro" id="IPR013543">
    <property type="entry name" value="Ca/CaM-dep_prot_kinase-assoc"/>
</dbReference>
<evidence type="ECO:0000259" key="1">
    <source>
        <dbReference type="Pfam" id="PF08332"/>
    </source>
</evidence>
<dbReference type="SUPFAM" id="SSF54427">
    <property type="entry name" value="NTF2-like"/>
    <property type="match status" value="1"/>
</dbReference>
<dbReference type="Gene3D" id="3.10.450.50">
    <property type="match status" value="1"/>
</dbReference>
<proteinExistence type="predicted"/>
<dbReference type="InterPro" id="IPR007325">
    <property type="entry name" value="KFase/CYL"/>
</dbReference>
<sequence>MSWIDLSVPLHSGMPVYPGDPEVRITPALTVAADGANVLSLDMGTHSGTHADAPLHVDDAWDPLEKLHLAAFSGIAEVVDLRGAGGGAITASHLAGIRPAEGDGSADGGRRILVLHTGFSGRWGTPGYLAHPWLEAGAARLIVERGYRTVAIDALSVDPSTAGPAADSTAPAAAAHGFPAHLILAGNGCVIVENLTGLDRVQQLAAAGTAVEVFLFPLNIPGADGAPIRAVARPLPEPRQPGALSRAEVQSAAETLIAAFAANDAEAYFGAFAAESTFIFHSEGARLQSRAAYRSLWESWTAAGWRVEECSSSEQDIQLLGTSAVFSHRVGTTVRTSWAGAREVSDERETIVFVKTADGRILCVHEHLSVAPADI</sequence>
<evidence type="ECO:0000313" key="2">
    <source>
        <dbReference type="EMBL" id="RKR20903.1"/>
    </source>
</evidence>
<dbReference type="Proteomes" id="UP000276055">
    <property type="component" value="Unassembled WGS sequence"/>
</dbReference>
<dbReference type="InterPro" id="IPR037175">
    <property type="entry name" value="KFase_sf"/>
</dbReference>
<dbReference type="RefSeq" id="WP_208641895.1">
    <property type="nucleotide sequence ID" value="NZ_RBIR01000002.1"/>
</dbReference>